<keyword evidence="1" id="KW-1133">Transmembrane helix</keyword>
<proteinExistence type="predicted"/>
<evidence type="ECO:0000313" key="2">
    <source>
        <dbReference type="EMBL" id="ABA57477.1"/>
    </source>
</evidence>
<reference evidence="3" key="1">
    <citation type="journal article" date="2006" name="Appl. Environ. Microbiol.">
        <title>Complete genome sequence of the marine, chemolithoautotrophic, ammonia-oxidizing bacterium Nitrosococcus oceani ATCC 19707.</title>
        <authorList>
            <person name="Klotz M.G."/>
            <person name="Arp D.J."/>
            <person name="Chain P.S.G."/>
            <person name="El-Sheikh A.F."/>
            <person name="Hauser L.J."/>
            <person name="Hommes N.G."/>
            <person name="Larimer F.W."/>
            <person name="Malfatti S.A."/>
            <person name="Norton J.M."/>
            <person name="Poret-Peterson A.T."/>
            <person name="Vergez L.M."/>
            <person name="Ward B.B."/>
        </authorList>
    </citation>
    <scope>NUCLEOTIDE SEQUENCE [LARGE SCALE GENOMIC DNA]</scope>
    <source>
        <strain evidence="3">ATCC 19707 / BCRC 17464 / NCIMB 11848 / C-107</strain>
    </source>
</reference>
<dbReference type="EMBL" id="CP000127">
    <property type="protein sequence ID" value="ABA57477.1"/>
    <property type="molecule type" value="Genomic_DNA"/>
</dbReference>
<dbReference type="InParanoid" id="Q3JCG9"/>
<keyword evidence="3" id="KW-1185">Reference proteome</keyword>
<feature type="transmembrane region" description="Helical" evidence="1">
    <location>
        <begin position="80"/>
        <end position="100"/>
    </location>
</feature>
<protein>
    <submittedName>
        <fullName evidence="2">Uncharacterized protein</fullName>
    </submittedName>
</protein>
<sequence length="109" mass="12219">MAISPLQSGCMLMKPAIEALSSFSIIILQRNSNRGIGIFSIKRLTFIFLILILIGAFFYFEGPQYLELERLKTHQEYLHQTIAGAPVVSVAVFFVVYVLVTTPSLPVLR</sequence>
<feature type="transmembrane region" description="Helical" evidence="1">
    <location>
        <begin position="40"/>
        <end position="60"/>
    </location>
</feature>
<accession>Q3JCG9</accession>
<dbReference type="AlphaFoldDB" id="Q3JCG9"/>
<gene>
    <name evidence="2" type="ordered locus">Noc_0967</name>
</gene>
<dbReference type="KEGG" id="noc:Noc_0967"/>
<dbReference type="eggNOG" id="COG0398">
    <property type="taxonomic scope" value="Bacteria"/>
</dbReference>
<keyword evidence="1" id="KW-0472">Membrane</keyword>
<dbReference type="STRING" id="323261.Noc_0967"/>
<evidence type="ECO:0000313" key="3">
    <source>
        <dbReference type="Proteomes" id="UP000006838"/>
    </source>
</evidence>
<keyword evidence="1" id="KW-0812">Transmembrane</keyword>
<organism evidence="2 3">
    <name type="scientific">Nitrosococcus oceani (strain ATCC 19707 / BCRC 17464 / JCM 30415 / NCIMB 11848 / C-107)</name>
    <dbReference type="NCBI Taxonomy" id="323261"/>
    <lineage>
        <taxon>Bacteria</taxon>
        <taxon>Pseudomonadati</taxon>
        <taxon>Pseudomonadota</taxon>
        <taxon>Gammaproteobacteria</taxon>
        <taxon>Chromatiales</taxon>
        <taxon>Chromatiaceae</taxon>
        <taxon>Nitrosococcus</taxon>
    </lineage>
</organism>
<evidence type="ECO:0000256" key="1">
    <source>
        <dbReference type="SAM" id="Phobius"/>
    </source>
</evidence>
<name>Q3JCG9_NITOC</name>
<dbReference type="Proteomes" id="UP000006838">
    <property type="component" value="Chromosome"/>
</dbReference>
<dbReference type="HOGENOM" id="CLU_2317391_0_0_6"/>